<evidence type="ECO:0000259" key="1">
    <source>
        <dbReference type="Pfam" id="PF05193"/>
    </source>
</evidence>
<comment type="caution">
    <text evidence="2">The sequence shown here is derived from an EMBL/GenBank/DDBJ whole genome shotgun (WGS) entry which is preliminary data.</text>
</comment>
<evidence type="ECO:0000313" key="3">
    <source>
        <dbReference type="Proteomes" id="UP001147148"/>
    </source>
</evidence>
<gene>
    <name evidence="2" type="ORF">OL233_05510</name>
</gene>
<dbReference type="Proteomes" id="UP001147148">
    <property type="component" value="Unassembled WGS sequence"/>
</dbReference>
<dbReference type="EMBL" id="JAPDSH010000003">
    <property type="protein sequence ID" value="MDF0479742.1"/>
    <property type="molecule type" value="Genomic_DNA"/>
</dbReference>
<organism evidence="2 3">
    <name type="scientific">Vagococcus proximus</name>
    <dbReference type="NCBI Taxonomy" id="2991417"/>
    <lineage>
        <taxon>Bacteria</taxon>
        <taxon>Bacillati</taxon>
        <taxon>Bacillota</taxon>
        <taxon>Bacilli</taxon>
        <taxon>Lactobacillales</taxon>
        <taxon>Enterococcaceae</taxon>
        <taxon>Vagococcus</taxon>
    </lineage>
</organism>
<dbReference type="NCBIfam" id="NF047422">
    <property type="entry name" value="YfmF_fam"/>
    <property type="match status" value="1"/>
</dbReference>
<dbReference type="Pfam" id="PF05193">
    <property type="entry name" value="Peptidase_M16_C"/>
    <property type="match status" value="1"/>
</dbReference>
<sequence length="434" mass="49355">MRIVSLDERGSCIRVDKLKNGINFHVIPTEKYKTVRMMMRFSAPLSVETISKRTLLASMLETSSKKYNTQLAVSEKLADMYGASYGINVGKKGQTHYLSVIFNSVNDKYLPNEEDVISEGISFVKEMLFNPAIEAGEFDKDTFYREQKNLQEYIASVSDDKQSLASLKLQEVYFSEDDNQKYPSFGTIEEVGKETPASLAAYYTQMLAEDTVDIFVIGDVSAEKLRHQIDALPFGERSEVTEQAFYSQEVKKEVIIKEETYNISQAKLNLAYNTNCYYYDQDYFAMQIFNGLFGGFPHSKLFMNVREKESMAYYASSSLDTFRGLLTVQTGIDGQNRERVELLIQEQLISLVRGEISEDELSQTKEMLKNHYFLSLDNPAAVIEAAFLQEKLPQSNITADEWVEKLEAVTIEDIQKVADKVTLQATYFMTGGAE</sequence>
<dbReference type="PANTHER" id="PTHR11851:SF186">
    <property type="entry name" value="INACTIVE METALLOPROTEASE YMFF-RELATED"/>
    <property type="match status" value="1"/>
</dbReference>
<protein>
    <submittedName>
        <fullName evidence="2">Insulinase family protein</fullName>
    </submittedName>
</protein>
<reference evidence="2" key="1">
    <citation type="submission" date="2022-10" db="EMBL/GenBank/DDBJ databases">
        <title>Vagococcus sp. isolated from poultry meat.</title>
        <authorList>
            <person name="Johansson P."/>
            <person name="Bjorkroth J."/>
        </authorList>
    </citation>
    <scope>NUCLEOTIDE SEQUENCE</scope>
    <source>
        <strain evidence="2">PNs007</strain>
    </source>
</reference>
<accession>A0ABT5X1E4</accession>
<evidence type="ECO:0000313" key="2">
    <source>
        <dbReference type="EMBL" id="MDF0479742.1"/>
    </source>
</evidence>
<dbReference type="InterPro" id="IPR007863">
    <property type="entry name" value="Peptidase_M16_C"/>
</dbReference>
<name>A0ABT5X1E4_9ENTE</name>
<dbReference type="InterPro" id="IPR050361">
    <property type="entry name" value="MPP/UQCRC_Complex"/>
</dbReference>
<dbReference type="InterPro" id="IPR011249">
    <property type="entry name" value="Metalloenz_LuxS/M16"/>
</dbReference>
<dbReference type="SUPFAM" id="SSF63411">
    <property type="entry name" value="LuxS/MPP-like metallohydrolase"/>
    <property type="match status" value="2"/>
</dbReference>
<feature type="domain" description="Peptidase M16 C-terminal" evidence="1">
    <location>
        <begin position="195"/>
        <end position="368"/>
    </location>
</feature>
<dbReference type="PANTHER" id="PTHR11851">
    <property type="entry name" value="METALLOPROTEASE"/>
    <property type="match status" value="1"/>
</dbReference>
<keyword evidence="3" id="KW-1185">Reference proteome</keyword>
<dbReference type="Gene3D" id="3.30.830.10">
    <property type="entry name" value="Metalloenzyme, LuxS/M16 peptidase-like"/>
    <property type="match status" value="2"/>
</dbReference>
<proteinExistence type="predicted"/>